<dbReference type="GO" id="GO:0055129">
    <property type="term" value="P:L-proline biosynthetic process"/>
    <property type="evidence" value="ECO:0007669"/>
    <property type="project" value="UniProtKB-UniRule"/>
</dbReference>
<feature type="binding site" evidence="8">
    <location>
        <begin position="219"/>
        <end position="225"/>
    </location>
    <ligand>
        <name>ATP</name>
        <dbReference type="ChEBI" id="CHEBI:30616"/>
    </ligand>
</feature>
<keyword evidence="1 8" id="KW-0963">Cytoplasm</keyword>
<dbReference type="PANTHER" id="PTHR43654:SF1">
    <property type="entry name" value="ISOPENTENYL PHOSPHATE KINASE"/>
    <property type="match status" value="1"/>
</dbReference>
<comment type="caution">
    <text evidence="10">The sequence shown here is derived from an EMBL/GenBank/DDBJ whole genome shotgun (WGS) entry which is preliminary data.</text>
</comment>
<dbReference type="CDD" id="cd04242">
    <property type="entry name" value="AAK_G5K_ProB"/>
    <property type="match status" value="1"/>
</dbReference>
<dbReference type="HAMAP" id="MF_00456">
    <property type="entry name" value="ProB"/>
    <property type="match status" value="1"/>
</dbReference>
<gene>
    <name evidence="8" type="primary">proB</name>
    <name evidence="10" type="ORF">Z955_09720</name>
</gene>
<proteinExistence type="inferred from homology"/>
<dbReference type="UniPathway" id="UPA00098">
    <property type="reaction ID" value="UER00359"/>
</dbReference>
<accession>A0A0A0IF66</accession>
<evidence type="ECO:0000256" key="1">
    <source>
        <dbReference type="ARBA" id="ARBA00022490"/>
    </source>
</evidence>
<dbReference type="PROSITE" id="PS50890">
    <property type="entry name" value="PUA"/>
    <property type="match status" value="1"/>
</dbReference>
<dbReference type="EMBL" id="JDRY01000042">
    <property type="protein sequence ID" value="KGM98936.1"/>
    <property type="molecule type" value="Genomic_DNA"/>
</dbReference>
<comment type="pathway">
    <text evidence="8">Amino-acid biosynthesis; L-proline biosynthesis; L-glutamate 5-semialdehyde from L-glutamate: step 1/2.</text>
</comment>
<dbReference type="InterPro" id="IPR001048">
    <property type="entry name" value="Asp/Glu/Uridylate_kinase"/>
</dbReference>
<dbReference type="GO" id="GO:0005829">
    <property type="term" value="C:cytosol"/>
    <property type="evidence" value="ECO:0007669"/>
    <property type="project" value="TreeGrafter"/>
</dbReference>
<dbReference type="RefSeq" id="WP_039259648.1">
    <property type="nucleotide sequence ID" value="NZ_JDRY01000042.1"/>
</dbReference>
<dbReference type="PRINTS" id="PR00474">
    <property type="entry name" value="GLU5KINASE"/>
</dbReference>
<evidence type="ECO:0000256" key="2">
    <source>
        <dbReference type="ARBA" id="ARBA00022605"/>
    </source>
</evidence>
<evidence type="ECO:0000256" key="5">
    <source>
        <dbReference type="ARBA" id="ARBA00022741"/>
    </source>
</evidence>
<feature type="binding site" evidence="8">
    <location>
        <position position="157"/>
    </location>
    <ligand>
        <name>substrate</name>
    </ligand>
</feature>
<dbReference type="InterPro" id="IPR015947">
    <property type="entry name" value="PUA-like_sf"/>
</dbReference>
<dbReference type="InterPro" id="IPR019797">
    <property type="entry name" value="Glutamate_5-kinase_CS"/>
</dbReference>
<keyword evidence="6 8" id="KW-0418">Kinase</keyword>
<comment type="function">
    <text evidence="8">Catalyzes the transfer of a phosphate group to glutamate to form L-glutamate 5-phosphate.</text>
</comment>
<dbReference type="GO" id="GO:0005524">
    <property type="term" value="F:ATP binding"/>
    <property type="evidence" value="ECO:0007669"/>
    <property type="project" value="UniProtKB-KW"/>
</dbReference>
<keyword evidence="7 8" id="KW-0067">ATP-binding</keyword>
<feature type="binding site" evidence="8">
    <location>
        <position position="18"/>
    </location>
    <ligand>
        <name>ATP</name>
        <dbReference type="ChEBI" id="CHEBI:30616"/>
    </ligand>
</feature>
<dbReference type="FunFam" id="3.40.1160.10:FF:000018">
    <property type="entry name" value="Glutamate 5-kinase"/>
    <property type="match status" value="1"/>
</dbReference>
<dbReference type="GO" id="GO:0004349">
    <property type="term" value="F:glutamate 5-kinase activity"/>
    <property type="evidence" value="ECO:0007669"/>
    <property type="project" value="UniProtKB-UniRule"/>
</dbReference>
<dbReference type="Gene3D" id="3.40.1160.10">
    <property type="entry name" value="Acetylglutamate kinase-like"/>
    <property type="match status" value="2"/>
</dbReference>
<evidence type="ECO:0000256" key="7">
    <source>
        <dbReference type="ARBA" id="ARBA00022840"/>
    </source>
</evidence>
<evidence type="ECO:0000313" key="11">
    <source>
        <dbReference type="Proteomes" id="UP000030014"/>
    </source>
</evidence>
<dbReference type="GO" id="GO:0003723">
    <property type="term" value="F:RNA binding"/>
    <property type="evidence" value="ECO:0007669"/>
    <property type="project" value="InterPro"/>
</dbReference>
<evidence type="ECO:0000256" key="4">
    <source>
        <dbReference type="ARBA" id="ARBA00022679"/>
    </source>
</evidence>
<keyword evidence="4 8" id="KW-0808">Transferase</keyword>
<dbReference type="InterPro" id="IPR011529">
    <property type="entry name" value="Glu_5kinase"/>
</dbReference>
<evidence type="ECO:0000256" key="6">
    <source>
        <dbReference type="ARBA" id="ARBA00022777"/>
    </source>
</evidence>
<feature type="binding site" evidence="8">
    <location>
        <position position="58"/>
    </location>
    <ligand>
        <name>substrate</name>
    </ligand>
</feature>
<feature type="binding site" evidence="8">
    <location>
        <begin position="177"/>
        <end position="178"/>
    </location>
    <ligand>
        <name>ATP</name>
        <dbReference type="ChEBI" id="CHEBI:30616"/>
    </ligand>
</feature>
<dbReference type="FunFam" id="2.30.130.10:FF:000007">
    <property type="entry name" value="Glutamate 5-kinase"/>
    <property type="match status" value="1"/>
</dbReference>
<comment type="similarity">
    <text evidence="8">Belongs to the glutamate 5-kinase family.</text>
</comment>
<dbReference type="InterPro" id="IPR001057">
    <property type="entry name" value="Glu/AcGlu_kinase"/>
</dbReference>
<dbReference type="Pfam" id="PF00696">
    <property type="entry name" value="AA_kinase"/>
    <property type="match status" value="1"/>
</dbReference>
<dbReference type="InterPro" id="IPR002478">
    <property type="entry name" value="PUA"/>
</dbReference>
<dbReference type="PIRSF" id="PIRSF000729">
    <property type="entry name" value="GK"/>
    <property type="match status" value="1"/>
</dbReference>
<dbReference type="CDD" id="cd21157">
    <property type="entry name" value="PUA_G5K"/>
    <property type="match status" value="1"/>
</dbReference>
<protein>
    <recommendedName>
        <fullName evidence="8">Glutamate 5-kinase</fullName>
        <ecNumber evidence="8">2.7.2.11</ecNumber>
    </recommendedName>
    <alternativeName>
        <fullName evidence="8">Gamma-glutamyl kinase</fullName>
        <shortName evidence="8">GK</shortName>
    </alternativeName>
</protein>
<name>A0A0A0IF66_CLOBO</name>
<dbReference type="AlphaFoldDB" id="A0A0A0IF66"/>
<dbReference type="InterPro" id="IPR036393">
    <property type="entry name" value="AceGlu_kinase-like_sf"/>
</dbReference>
<organism evidence="10 11">
    <name type="scientific">Clostridium botulinum C/D str. DC5</name>
    <dbReference type="NCBI Taxonomy" id="1443128"/>
    <lineage>
        <taxon>Bacteria</taxon>
        <taxon>Bacillati</taxon>
        <taxon>Bacillota</taxon>
        <taxon>Clostridia</taxon>
        <taxon>Eubacteriales</taxon>
        <taxon>Clostridiaceae</taxon>
        <taxon>Clostridium</taxon>
    </lineage>
</organism>
<evidence type="ECO:0000256" key="8">
    <source>
        <dbReference type="HAMAP-Rule" id="MF_00456"/>
    </source>
</evidence>
<keyword evidence="3 8" id="KW-0641">Proline biosynthesis</keyword>
<dbReference type="Gene3D" id="2.30.130.10">
    <property type="entry name" value="PUA domain"/>
    <property type="match status" value="1"/>
</dbReference>
<dbReference type="Proteomes" id="UP000030014">
    <property type="component" value="Unassembled WGS sequence"/>
</dbReference>
<dbReference type="Pfam" id="PF01472">
    <property type="entry name" value="PUA"/>
    <property type="match status" value="1"/>
</dbReference>
<dbReference type="PANTHER" id="PTHR43654">
    <property type="entry name" value="GLUTAMATE 5-KINASE"/>
    <property type="match status" value="1"/>
</dbReference>
<keyword evidence="5 8" id="KW-0547">Nucleotide-binding</keyword>
<dbReference type="InterPro" id="IPR041739">
    <property type="entry name" value="G5K_ProB"/>
</dbReference>
<feature type="domain" description="PUA" evidence="9">
    <location>
        <begin position="285"/>
        <end position="368"/>
    </location>
</feature>
<dbReference type="NCBIfam" id="TIGR01027">
    <property type="entry name" value="proB"/>
    <property type="match status" value="1"/>
</dbReference>
<dbReference type="InterPro" id="IPR005715">
    <property type="entry name" value="Glu_5kinase/COase_Synthase"/>
</dbReference>
<dbReference type="InterPro" id="IPR036974">
    <property type="entry name" value="PUA_sf"/>
</dbReference>
<dbReference type="EC" id="2.7.2.11" evidence="8"/>
<comment type="subcellular location">
    <subcellularLocation>
        <location evidence="8">Cytoplasm</location>
    </subcellularLocation>
</comment>
<feature type="binding site" evidence="8">
    <location>
        <position position="145"/>
    </location>
    <ligand>
        <name>substrate</name>
    </ligand>
</feature>
<sequence>MNNFRENYLKDVKRIVVKVGTSTLTYPTGLLNLNKIENLVRQLSDAHNRGVEVILVSSGAIGAGIGKLGLKEKPKTIPEKQAAAAVGQGILLHMYEKLFSEYGKPVGQILLTREDLSHRTRFLNASNTFYSLLEQGVIPIVNENDAIVVDEIKFGDNDTLSAMVASLVDADLLVLVTDIDGLYDSNPKTNPDAKFIPVVKEITDDIVAAAGGAGSSLGTGGMTTKINAGKIATSSGSSMIIVNGDAHNFLTNILDAKEIGTLFIGQKDPLKAKEHWMAFATKPTSSLTIDDGATEALIYHKKSLLPKGIISVNGTFSEGEVISILNSEGEEIAHGITNYNSMEVDLIKGLDSNLIEDKLGHKNYDEVIHRNNLVIVKEL</sequence>
<evidence type="ECO:0000256" key="3">
    <source>
        <dbReference type="ARBA" id="ARBA00022650"/>
    </source>
</evidence>
<dbReference type="SUPFAM" id="SSF53633">
    <property type="entry name" value="Carbamate kinase-like"/>
    <property type="match status" value="1"/>
</dbReference>
<keyword evidence="2 8" id="KW-0028">Amino-acid biosynthesis</keyword>
<dbReference type="PROSITE" id="PS00902">
    <property type="entry name" value="GLUTAMATE_5_KINASE"/>
    <property type="match status" value="1"/>
</dbReference>
<reference evidence="10 11" key="1">
    <citation type="submission" date="2014-01" db="EMBL/GenBank/DDBJ databases">
        <title>Plasmidome dynamics in the species complex Clostridium novyi sensu lato converts strains of independent lineages into distinctly different pathogens.</title>
        <authorList>
            <person name="Skarin H."/>
            <person name="Segerman B."/>
        </authorList>
    </citation>
    <scope>NUCLEOTIDE SEQUENCE [LARGE SCALE GENOMIC DNA]</scope>
    <source>
        <strain evidence="10 11">DC5</strain>
    </source>
</reference>
<dbReference type="SMART" id="SM00359">
    <property type="entry name" value="PUA"/>
    <property type="match status" value="1"/>
</dbReference>
<evidence type="ECO:0000259" key="9">
    <source>
        <dbReference type="SMART" id="SM00359"/>
    </source>
</evidence>
<dbReference type="SUPFAM" id="SSF88697">
    <property type="entry name" value="PUA domain-like"/>
    <property type="match status" value="1"/>
</dbReference>
<evidence type="ECO:0000313" key="10">
    <source>
        <dbReference type="EMBL" id="KGM98936.1"/>
    </source>
</evidence>
<comment type="catalytic activity">
    <reaction evidence="8">
        <text>L-glutamate + ATP = L-glutamyl 5-phosphate + ADP</text>
        <dbReference type="Rhea" id="RHEA:14877"/>
        <dbReference type="ChEBI" id="CHEBI:29985"/>
        <dbReference type="ChEBI" id="CHEBI:30616"/>
        <dbReference type="ChEBI" id="CHEBI:58274"/>
        <dbReference type="ChEBI" id="CHEBI:456216"/>
        <dbReference type="EC" id="2.7.2.11"/>
    </reaction>
</comment>